<name>A0ACB9FGK6_ARCLA</name>
<reference evidence="2" key="1">
    <citation type="journal article" date="2022" name="Mol. Ecol. Resour.">
        <title>The genomes of chicory, endive, great burdock and yacon provide insights into Asteraceae palaeo-polyploidization history and plant inulin production.</title>
        <authorList>
            <person name="Fan W."/>
            <person name="Wang S."/>
            <person name="Wang H."/>
            <person name="Wang A."/>
            <person name="Jiang F."/>
            <person name="Liu H."/>
            <person name="Zhao H."/>
            <person name="Xu D."/>
            <person name="Zhang Y."/>
        </authorList>
    </citation>
    <scope>NUCLEOTIDE SEQUENCE [LARGE SCALE GENOMIC DNA]</scope>
    <source>
        <strain evidence="2">cv. Niubang</strain>
    </source>
</reference>
<reference evidence="1 2" key="2">
    <citation type="journal article" date="2022" name="Mol. Ecol. Resour.">
        <title>The genomes of chicory, endive, great burdock and yacon provide insights into Asteraceae paleo-polyploidization history and plant inulin production.</title>
        <authorList>
            <person name="Fan W."/>
            <person name="Wang S."/>
            <person name="Wang H."/>
            <person name="Wang A."/>
            <person name="Jiang F."/>
            <person name="Liu H."/>
            <person name="Zhao H."/>
            <person name="Xu D."/>
            <person name="Zhang Y."/>
        </authorList>
    </citation>
    <scope>NUCLEOTIDE SEQUENCE [LARGE SCALE GENOMIC DNA]</scope>
    <source>
        <strain evidence="2">cv. Niubang</strain>
    </source>
</reference>
<keyword evidence="2" id="KW-1185">Reference proteome</keyword>
<sequence length="143" mass="15671">MVRPYLLPVLGPSRVVDASRFYDELPALDNWFVDSGDAAIVLVSRIYSWDGPSLSTTSTYTKLTPITELSGDWAFCDPLSGLTHSRSPVKPTPGLNHSRVVPSPVTHASSWGLFTCTSLEFSCENFLLKVHILKLVFAASLNT</sequence>
<organism evidence="1 2">
    <name type="scientific">Arctium lappa</name>
    <name type="common">Greater burdock</name>
    <name type="synonym">Lappa major</name>
    <dbReference type="NCBI Taxonomy" id="4217"/>
    <lineage>
        <taxon>Eukaryota</taxon>
        <taxon>Viridiplantae</taxon>
        <taxon>Streptophyta</taxon>
        <taxon>Embryophyta</taxon>
        <taxon>Tracheophyta</taxon>
        <taxon>Spermatophyta</taxon>
        <taxon>Magnoliopsida</taxon>
        <taxon>eudicotyledons</taxon>
        <taxon>Gunneridae</taxon>
        <taxon>Pentapetalae</taxon>
        <taxon>asterids</taxon>
        <taxon>campanulids</taxon>
        <taxon>Asterales</taxon>
        <taxon>Asteraceae</taxon>
        <taxon>Carduoideae</taxon>
        <taxon>Cardueae</taxon>
        <taxon>Arctiinae</taxon>
        <taxon>Arctium</taxon>
    </lineage>
</organism>
<evidence type="ECO:0000313" key="1">
    <source>
        <dbReference type="EMBL" id="KAI3770197.1"/>
    </source>
</evidence>
<evidence type="ECO:0000313" key="2">
    <source>
        <dbReference type="Proteomes" id="UP001055879"/>
    </source>
</evidence>
<comment type="caution">
    <text evidence="1">The sequence shown here is derived from an EMBL/GenBank/DDBJ whole genome shotgun (WGS) entry which is preliminary data.</text>
</comment>
<accession>A0ACB9FGK6</accession>
<protein>
    <submittedName>
        <fullName evidence="1">Uncharacterized protein</fullName>
    </submittedName>
</protein>
<proteinExistence type="predicted"/>
<dbReference type="Proteomes" id="UP001055879">
    <property type="component" value="Linkage Group LG01"/>
</dbReference>
<dbReference type="EMBL" id="CM042047">
    <property type="protein sequence ID" value="KAI3770197.1"/>
    <property type="molecule type" value="Genomic_DNA"/>
</dbReference>
<gene>
    <name evidence="1" type="ORF">L6452_01322</name>
</gene>